<evidence type="ECO:0000256" key="2">
    <source>
        <dbReference type="ARBA" id="ARBA00007783"/>
    </source>
</evidence>
<evidence type="ECO:0000256" key="5">
    <source>
        <dbReference type="ARBA" id="ARBA00022597"/>
    </source>
</evidence>
<keyword evidence="8 11" id="KW-1133">Transmembrane helix</keyword>
<name>A0A2T1A7W5_TRISK</name>
<keyword evidence="7" id="KW-0972">Capsule biogenesis/degradation</keyword>
<evidence type="ECO:0000313" key="14">
    <source>
        <dbReference type="Proteomes" id="UP000237718"/>
    </source>
</evidence>
<evidence type="ECO:0000256" key="8">
    <source>
        <dbReference type="ARBA" id="ARBA00022989"/>
    </source>
</evidence>
<keyword evidence="4 11" id="KW-1003">Cell membrane</keyword>
<evidence type="ECO:0000256" key="6">
    <source>
        <dbReference type="ARBA" id="ARBA00022692"/>
    </source>
</evidence>
<dbReference type="GO" id="GO:0015774">
    <property type="term" value="P:polysaccharide transport"/>
    <property type="evidence" value="ECO:0007669"/>
    <property type="project" value="UniProtKB-KW"/>
</dbReference>
<feature type="transmembrane region" description="Helical" evidence="11">
    <location>
        <begin position="189"/>
        <end position="208"/>
    </location>
</feature>
<dbReference type="OrthoDB" id="8479094at2"/>
<dbReference type="EMBL" id="PVUF01000021">
    <property type="protein sequence ID" value="PRZ44693.1"/>
    <property type="molecule type" value="Genomic_DNA"/>
</dbReference>
<dbReference type="InterPro" id="IPR047817">
    <property type="entry name" value="ABC2_TM_bact-type"/>
</dbReference>
<comment type="similarity">
    <text evidence="2 11">Belongs to the ABC-2 integral membrane protein family.</text>
</comment>
<evidence type="ECO:0000256" key="7">
    <source>
        <dbReference type="ARBA" id="ARBA00022903"/>
    </source>
</evidence>
<feature type="transmembrane region" description="Helical" evidence="11">
    <location>
        <begin position="80"/>
        <end position="96"/>
    </location>
</feature>
<evidence type="ECO:0000256" key="10">
    <source>
        <dbReference type="ARBA" id="ARBA00023136"/>
    </source>
</evidence>
<evidence type="ECO:0000256" key="3">
    <source>
        <dbReference type="ARBA" id="ARBA00022448"/>
    </source>
</evidence>
<keyword evidence="5" id="KW-0762">Sugar transport</keyword>
<evidence type="ECO:0000256" key="4">
    <source>
        <dbReference type="ARBA" id="ARBA00022475"/>
    </source>
</evidence>
<dbReference type="PROSITE" id="PS51012">
    <property type="entry name" value="ABC_TM2"/>
    <property type="match status" value="1"/>
</dbReference>
<keyword evidence="10 11" id="KW-0472">Membrane</keyword>
<protein>
    <recommendedName>
        <fullName evidence="11">Transport permease protein</fullName>
    </recommendedName>
</protein>
<keyword evidence="6 11" id="KW-0812">Transmembrane</keyword>
<reference evidence="13 14" key="1">
    <citation type="submission" date="2018-03" db="EMBL/GenBank/DDBJ databases">
        <title>Genomic Encyclopedia of Archaeal and Bacterial Type Strains, Phase II (KMG-II): from individual species to whole genera.</title>
        <authorList>
            <person name="Goeker M."/>
        </authorList>
    </citation>
    <scope>NUCLEOTIDE SEQUENCE [LARGE SCALE GENOMIC DNA]</scope>
    <source>
        <strain evidence="13 14">DSM 25328</strain>
    </source>
</reference>
<feature type="transmembrane region" description="Helical" evidence="11">
    <location>
        <begin position="160"/>
        <end position="183"/>
    </location>
</feature>
<feature type="transmembrane region" description="Helical" evidence="11">
    <location>
        <begin position="126"/>
        <end position="148"/>
    </location>
</feature>
<evidence type="ECO:0000259" key="12">
    <source>
        <dbReference type="PROSITE" id="PS51012"/>
    </source>
</evidence>
<dbReference type="PRINTS" id="PR00164">
    <property type="entry name" value="ABC2TRNSPORT"/>
</dbReference>
<feature type="domain" description="ABC transmembrane type-2" evidence="12">
    <location>
        <begin position="46"/>
        <end position="267"/>
    </location>
</feature>
<dbReference type="Proteomes" id="UP000237718">
    <property type="component" value="Unassembled WGS sequence"/>
</dbReference>
<keyword evidence="3 11" id="KW-0813">Transport</keyword>
<keyword evidence="9" id="KW-0625">Polysaccharide transport</keyword>
<feature type="transmembrane region" description="Helical" evidence="11">
    <location>
        <begin position="247"/>
        <end position="265"/>
    </location>
</feature>
<dbReference type="Pfam" id="PF01061">
    <property type="entry name" value="ABC2_membrane"/>
    <property type="match status" value="1"/>
</dbReference>
<dbReference type="AlphaFoldDB" id="A0A2T1A7W5"/>
<comment type="subcellular location">
    <subcellularLocation>
        <location evidence="11">Cell inner membrane</location>
        <topology evidence="11">Multi-pass membrane protein</topology>
    </subcellularLocation>
    <subcellularLocation>
        <location evidence="1">Cell membrane</location>
        <topology evidence="1">Multi-pass membrane protein</topology>
    </subcellularLocation>
</comment>
<evidence type="ECO:0000313" key="13">
    <source>
        <dbReference type="EMBL" id="PRZ44693.1"/>
    </source>
</evidence>
<dbReference type="GO" id="GO:0015920">
    <property type="term" value="P:lipopolysaccharide transport"/>
    <property type="evidence" value="ECO:0007669"/>
    <property type="project" value="TreeGrafter"/>
</dbReference>
<dbReference type="PANTHER" id="PTHR30413">
    <property type="entry name" value="INNER MEMBRANE TRANSPORT PERMEASE"/>
    <property type="match status" value="1"/>
</dbReference>
<proteinExistence type="inferred from homology"/>
<dbReference type="InterPro" id="IPR000412">
    <property type="entry name" value="ABC_2_transport"/>
</dbReference>
<evidence type="ECO:0000256" key="11">
    <source>
        <dbReference type="RuleBase" id="RU361157"/>
    </source>
</evidence>
<feature type="transmembrane region" description="Helical" evidence="11">
    <location>
        <begin position="47"/>
        <end position="68"/>
    </location>
</feature>
<dbReference type="PANTHER" id="PTHR30413:SF10">
    <property type="entry name" value="CAPSULE POLYSACCHARIDE EXPORT INNER-MEMBRANE PROTEIN CTRC"/>
    <property type="match status" value="1"/>
</dbReference>
<organism evidence="13 14">
    <name type="scientific">Tritonibacter scottomollicae</name>
    <name type="common">Epibacterium scottomollicae</name>
    <dbReference type="NCBI Taxonomy" id="483013"/>
    <lineage>
        <taxon>Bacteria</taxon>
        <taxon>Pseudomonadati</taxon>
        <taxon>Pseudomonadota</taxon>
        <taxon>Alphaproteobacteria</taxon>
        <taxon>Rhodobacterales</taxon>
        <taxon>Paracoccaceae</taxon>
        <taxon>Tritonibacter</taxon>
    </lineage>
</organism>
<dbReference type="GO" id="GO:0043190">
    <property type="term" value="C:ATP-binding cassette (ABC) transporter complex"/>
    <property type="evidence" value="ECO:0007669"/>
    <property type="project" value="InterPro"/>
</dbReference>
<accession>A0A2T1A7W5</accession>
<comment type="caution">
    <text evidence="13">The sequence shown here is derived from an EMBL/GenBank/DDBJ whole genome shotgun (WGS) entry which is preliminary data.</text>
</comment>
<evidence type="ECO:0000256" key="1">
    <source>
        <dbReference type="ARBA" id="ARBA00004651"/>
    </source>
</evidence>
<sequence length="274" mass="30542">MADSPLPPVPPALTPVRNSPRRLATARTIIALILREMSTRYGRTPGGYLWTVLEPLAAILFLSIGFSLMVRGPSLGNSFILFYATGYMPFEIYMSLSRTCRQAISFSRPLLRYPAVTWVDAMLARLFLNGLTGVFNTFLLLGGILIIVETQTILDPVPIFFALSLAILLGLGVGSVNAVLTAFFPIWGIVWNVVNRPLFIASGIFYLYDEMPRFAQDILWYNPLIHIVGLMRKGFYASYAAPYVSEIYVLSIGLGLTAFGFLLLARFNREILNR</sequence>
<dbReference type="InterPro" id="IPR013525">
    <property type="entry name" value="ABC2_TM"/>
</dbReference>
<dbReference type="RefSeq" id="WP_106165426.1">
    <property type="nucleotide sequence ID" value="NZ_PVUF01000021.1"/>
</dbReference>
<evidence type="ECO:0000256" key="9">
    <source>
        <dbReference type="ARBA" id="ARBA00023047"/>
    </source>
</evidence>
<dbReference type="GO" id="GO:0140359">
    <property type="term" value="F:ABC-type transporter activity"/>
    <property type="evidence" value="ECO:0007669"/>
    <property type="project" value="InterPro"/>
</dbReference>
<gene>
    <name evidence="13" type="ORF">CLV89_12126</name>
</gene>